<dbReference type="PANTHER" id="PTHR47328">
    <property type="match status" value="1"/>
</dbReference>
<dbReference type="EMBL" id="CP071503">
    <property type="protein sequence ID" value="QSX33350.1"/>
    <property type="molecule type" value="Genomic_DNA"/>
</dbReference>
<sequence length="117" mass="12891">MSIQRINPTTRWSDVTVYNGVARFVEVPECEPLGDMHAQVSAIMAQAEQKLALVGSDRRHVLAVTIYITDFANAAVLNEIWDNWFPAGCAPSRVCVQAALADPDYLVEMVFEAAAHN</sequence>
<dbReference type="Pfam" id="PF01042">
    <property type="entry name" value="Ribonuc_L-PSP"/>
    <property type="match status" value="1"/>
</dbReference>
<proteinExistence type="inferred from homology"/>
<evidence type="ECO:0000313" key="2">
    <source>
        <dbReference type="EMBL" id="QSX33350.1"/>
    </source>
</evidence>
<dbReference type="SUPFAM" id="SSF55298">
    <property type="entry name" value="YjgF-like"/>
    <property type="match status" value="1"/>
</dbReference>
<organism evidence="2 3">
    <name type="scientific">Shewanella avicenniae</name>
    <dbReference type="NCBI Taxonomy" id="2814294"/>
    <lineage>
        <taxon>Bacteria</taxon>
        <taxon>Pseudomonadati</taxon>
        <taxon>Pseudomonadota</taxon>
        <taxon>Gammaproteobacteria</taxon>
        <taxon>Alteromonadales</taxon>
        <taxon>Shewanellaceae</taxon>
        <taxon>Shewanella</taxon>
    </lineage>
</organism>
<accession>A0ABX7QRL1</accession>
<dbReference type="RefSeq" id="WP_207354583.1">
    <property type="nucleotide sequence ID" value="NZ_CP071503.1"/>
</dbReference>
<gene>
    <name evidence="2" type="ORF">JYB87_16770</name>
</gene>
<evidence type="ECO:0000313" key="3">
    <source>
        <dbReference type="Proteomes" id="UP000662770"/>
    </source>
</evidence>
<protein>
    <submittedName>
        <fullName evidence="2">RidA family protein</fullName>
    </submittedName>
</protein>
<dbReference type="PROSITE" id="PS01094">
    <property type="entry name" value="UPF0076"/>
    <property type="match status" value="1"/>
</dbReference>
<name>A0ABX7QRL1_9GAMM</name>
<dbReference type="InterPro" id="IPR035959">
    <property type="entry name" value="RutC-like_sf"/>
</dbReference>
<dbReference type="PANTHER" id="PTHR47328:SF1">
    <property type="entry name" value="RUTC FAMILY PROTEIN YOAB"/>
    <property type="match status" value="1"/>
</dbReference>
<dbReference type="Proteomes" id="UP000662770">
    <property type="component" value="Chromosome"/>
</dbReference>
<dbReference type="InterPro" id="IPR035709">
    <property type="entry name" value="YoaB-like"/>
</dbReference>
<dbReference type="Gene3D" id="3.30.1330.40">
    <property type="entry name" value="RutC-like"/>
    <property type="match status" value="1"/>
</dbReference>
<dbReference type="CDD" id="cd06150">
    <property type="entry name" value="YjgF_YER057c_UK114_like_2"/>
    <property type="match status" value="1"/>
</dbReference>
<dbReference type="InterPro" id="IPR006175">
    <property type="entry name" value="YjgF/YER057c/UK114"/>
</dbReference>
<keyword evidence="3" id="KW-1185">Reference proteome</keyword>
<evidence type="ECO:0000256" key="1">
    <source>
        <dbReference type="ARBA" id="ARBA00010552"/>
    </source>
</evidence>
<comment type="similarity">
    <text evidence="1">Belongs to the RutC family.</text>
</comment>
<dbReference type="InterPro" id="IPR019897">
    <property type="entry name" value="RidA_CS"/>
</dbReference>
<reference evidence="2 3" key="1">
    <citation type="submission" date="2021-03" db="EMBL/GenBank/DDBJ databases">
        <title>Novel species identification of genus Shewanella.</title>
        <authorList>
            <person name="Liu G."/>
            <person name="Zhang Q."/>
        </authorList>
    </citation>
    <scope>NUCLEOTIDE SEQUENCE [LARGE SCALE GENOMIC DNA]</scope>
    <source>
        <strain evidence="2 3">FJAT-51800</strain>
    </source>
</reference>